<proteinExistence type="predicted"/>
<evidence type="ECO:0000259" key="1">
    <source>
        <dbReference type="SMART" id="SM00729"/>
    </source>
</evidence>
<evidence type="ECO:0000313" key="2">
    <source>
        <dbReference type="EMBL" id="HIV98600.1"/>
    </source>
</evidence>
<gene>
    <name evidence="2" type="ORF">IAB12_02325</name>
</gene>
<sequence>MDLNRYSVIEKGMKREMLLLKGTGCRWRKCTFCDYYLDYDSSPFLFNKEILDKVSGVHGVLDIINSGSCFEYDDETLNYIRSVVEKKNINVLWLECHYMYKDRLNEMASFFPCSVKFRCGVETFNPALRSLWNKGIAESVTAEDIARYFSGVCLLCGIKGQSKRDIISDIETAEKYFEYYSVNLFCKNSRRVEIDEDLRRFVINEVPNLIKDSSKAELLINNTDLGVG</sequence>
<dbReference type="GO" id="GO:0003824">
    <property type="term" value="F:catalytic activity"/>
    <property type="evidence" value="ECO:0007669"/>
    <property type="project" value="InterPro"/>
</dbReference>
<accession>A0A9D1PT37</accession>
<dbReference type="InterPro" id="IPR006638">
    <property type="entry name" value="Elp3/MiaA/NifB-like_rSAM"/>
</dbReference>
<dbReference type="EMBL" id="DXHU01000008">
    <property type="protein sequence ID" value="HIV98600.1"/>
    <property type="molecule type" value="Genomic_DNA"/>
</dbReference>
<dbReference type="GO" id="GO:0051536">
    <property type="term" value="F:iron-sulfur cluster binding"/>
    <property type="evidence" value="ECO:0007669"/>
    <property type="project" value="InterPro"/>
</dbReference>
<feature type="domain" description="Elp3/MiaA/NifB-like radical SAM core" evidence="1">
    <location>
        <begin position="15"/>
        <end position="212"/>
    </location>
</feature>
<evidence type="ECO:0000313" key="3">
    <source>
        <dbReference type="Proteomes" id="UP000823936"/>
    </source>
</evidence>
<reference evidence="2" key="1">
    <citation type="journal article" date="2021" name="PeerJ">
        <title>Extensive microbial diversity within the chicken gut microbiome revealed by metagenomics and culture.</title>
        <authorList>
            <person name="Gilroy R."/>
            <person name="Ravi A."/>
            <person name="Getino M."/>
            <person name="Pursley I."/>
            <person name="Horton D.L."/>
            <person name="Alikhan N.F."/>
            <person name="Baker D."/>
            <person name="Gharbi K."/>
            <person name="Hall N."/>
            <person name="Watson M."/>
            <person name="Adriaenssens E.M."/>
            <person name="Foster-Nyarko E."/>
            <person name="Jarju S."/>
            <person name="Secka A."/>
            <person name="Antonio M."/>
            <person name="Oren A."/>
            <person name="Chaudhuri R.R."/>
            <person name="La Ragione R."/>
            <person name="Hildebrand F."/>
            <person name="Pallen M.J."/>
        </authorList>
    </citation>
    <scope>NUCLEOTIDE SEQUENCE</scope>
    <source>
        <strain evidence="2">Gambia11-129</strain>
    </source>
</reference>
<reference evidence="2" key="2">
    <citation type="submission" date="2021-04" db="EMBL/GenBank/DDBJ databases">
        <authorList>
            <person name="Gilroy R."/>
        </authorList>
    </citation>
    <scope>NUCLEOTIDE SEQUENCE</scope>
    <source>
        <strain evidence="2">Gambia11-129</strain>
    </source>
</reference>
<protein>
    <recommendedName>
        <fullName evidence="1">Elp3/MiaA/NifB-like radical SAM core domain-containing protein</fullName>
    </recommendedName>
</protein>
<organism evidence="2 3">
    <name type="scientific">Candidatus Ornithospirochaeta avicola</name>
    <dbReference type="NCBI Taxonomy" id="2840896"/>
    <lineage>
        <taxon>Bacteria</taxon>
        <taxon>Pseudomonadati</taxon>
        <taxon>Spirochaetota</taxon>
        <taxon>Spirochaetia</taxon>
        <taxon>Spirochaetales</taxon>
        <taxon>Spirochaetaceae</taxon>
        <taxon>Spirochaetaceae incertae sedis</taxon>
        <taxon>Candidatus Ornithospirochaeta</taxon>
    </lineage>
</organism>
<dbReference type="AlphaFoldDB" id="A0A9D1PT37"/>
<dbReference type="Proteomes" id="UP000823936">
    <property type="component" value="Unassembled WGS sequence"/>
</dbReference>
<name>A0A9D1PT37_9SPIO</name>
<dbReference type="SMART" id="SM00729">
    <property type="entry name" value="Elp3"/>
    <property type="match status" value="1"/>
</dbReference>
<comment type="caution">
    <text evidence="2">The sequence shown here is derived from an EMBL/GenBank/DDBJ whole genome shotgun (WGS) entry which is preliminary data.</text>
</comment>